<gene>
    <name evidence="4" type="ORF">MESMUL_00480</name>
</gene>
<dbReference type="Gene3D" id="3.30.70.360">
    <property type="match status" value="1"/>
</dbReference>
<evidence type="ECO:0000256" key="2">
    <source>
        <dbReference type="PIRSR" id="PIRSR005962-1"/>
    </source>
</evidence>
<dbReference type="PIRSF" id="PIRSF005962">
    <property type="entry name" value="Pept_M20D_amidohydro"/>
    <property type="match status" value="1"/>
</dbReference>
<feature type="binding site" evidence="2">
    <location>
        <position position="339"/>
    </location>
    <ligand>
        <name>Mn(2+)</name>
        <dbReference type="ChEBI" id="CHEBI:29035"/>
        <label>2</label>
    </ligand>
</feature>
<comment type="caution">
    <text evidence="4">The sequence shown here is derived from an EMBL/GenBank/DDBJ whole genome shotgun (WGS) entry which is preliminary data.</text>
</comment>
<dbReference type="PANTHER" id="PTHR11014">
    <property type="entry name" value="PEPTIDASE M20 FAMILY MEMBER"/>
    <property type="match status" value="1"/>
</dbReference>
<feature type="binding site" evidence="2">
    <location>
        <position position="89"/>
    </location>
    <ligand>
        <name>Mn(2+)</name>
        <dbReference type="ChEBI" id="CHEBI:29035"/>
        <label>2</label>
    </ligand>
</feature>
<organism evidence="4 5">
    <name type="scientific">Mesosutterella multiformis</name>
    <dbReference type="NCBI Taxonomy" id="2259133"/>
    <lineage>
        <taxon>Bacteria</taxon>
        <taxon>Pseudomonadati</taxon>
        <taxon>Pseudomonadota</taxon>
        <taxon>Betaproteobacteria</taxon>
        <taxon>Burkholderiales</taxon>
        <taxon>Sutterellaceae</taxon>
        <taxon>Mesosutterella</taxon>
    </lineage>
</organism>
<keyword evidence="2" id="KW-0464">Manganese</keyword>
<keyword evidence="5" id="KW-1185">Reference proteome</keyword>
<dbReference type="SUPFAM" id="SSF53187">
    <property type="entry name" value="Zn-dependent exopeptidases"/>
    <property type="match status" value="1"/>
</dbReference>
<dbReference type="InterPro" id="IPR002933">
    <property type="entry name" value="Peptidase_M20"/>
</dbReference>
<evidence type="ECO:0000256" key="1">
    <source>
        <dbReference type="ARBA" id="ARBA00022801"/>
    </source>
</evidence>
<accession>A0A388SD83</accession>
<dbReference type="Proteomes" id="UP000266091">
    <property type="component" value="Unassembled WGS sequence"/>
</dbReference>
<dbReference type="RefSeq" id="WP_116269235.1">
    <property type="nucleotide sequence ID" value="NZ_BGZJ01000001.1"/>
</dbReference>
<sequence length="366" mass="39169">MTEIFNSTELRRELHPLAELGLNTKNTAQYVLDHLEKIGVEAHRVGNTNGVLGVIDSGVPGPTVMLRADMDALPFEVDGKKTAIHACGHDGHTAMLLEAASRLVGNIKKGKLKLLFQPAEETLEGANVMIKEGVLDGVDYLVGAHVRPIQDLEVGTLCPAVNHTASCPCDIYIHGKSAHASRPHLGINSIYVGTAIVNAISQIQLPPNMAWSVKPTQFDANDGALNIIPASAHLGIDMRAQTTELMKQLIEEVRRAAESSAAAFGATVEVKFATLCPAANYDPEITDELAECIREVAGDDKLAPACGGGGEDFHFYKIARPEMKNGYFGVGVGVTPGLHKQNMTFDDKLLPLGAAVFVKFALRHLG</sequence>
<feature type="binding site" evidence="2">
    <location>
        <position position="87"/>
    </location>
    <ligand>
        <name>Mn(2+)</name>
        <dbReference type="ChEBI" id="CHEBI:29035"/>
        <label>2</label>
    </ligand>
</feature>
<proteinExistence type="predicted"/>
<name>A0A388SD83_9BURK</name>
<keyword evidence="1 4" id="KW-0378">Hydrolase</keyword>
<dbReference type="NCBIfam" id="TIGR01891">
    <property type="entry name" value="amidohydrolases"/>
    <property type="match status" value="1"/>
</dbReference>
<dbReference type="Gene3D" id="3.40.630.10">
    <property type="entry name" value="Zn peptidases"/>
    <property type="match status" value="1"/>
</dbReference>
<evidence type="ECO:0000313" key="4">
    <source>
        <dbReference type="EMBL" id="GBO92694.1"/>
    </source>
</evidence>
<feature type="binding site" evidence="2">
    <location>
        <position position="121"/>
    </location>
    <ligand>
        <name>Mn(2+)</name>
        <dbReference type="ChEBI" id="CHEBI:29035"/>
        <label>2</label>
    </ligand>
</feature>
<accession>A0A401LLT7</accession>
<comment type="cofactor">
    <cofactor evidence="2">
        <name>Mn(2+)</name>
        <dbReference type="ChEBI" id="CHEBI:29035"/>
    </cofactor>
    <text evidence="2">The Mn(2+) ion enhances activity.</text>
</comment>
<dbReference type="AlphaFoldDB" id="A0A388SD83"/>
<dbReference type="OrthoDB" id="9777385at2"/>
<dbReference type="SUPFAM" id="SSF55031">
    <property type="entry name" value="Bacterial exopeptidase dimerisation domain"/>
    <property type="match status" value="1"/>
</dbReference>
<protein>
    <submittedName>
        <fullName evidence="4">Amidohydrolase</fullName>
    </submittedName>
</protein>
<dbReference type="Pfam" id="PF07687">
    <property type="entry name" value="M20_dimer"/>
    <property type="match status" value="1"/>
</dbReference>
<evidence type="ECO:0000259" key="3">
    <source>
        <dbReference type="Pfam" id="PF07687"/>
    </source>
</evidence>
<keyword evidence="2" id="KW-0479">Metal-binding</keyword>
<reference evidence="4 5" key="1">
    <citation type="journal article" date="2018" name="Int. J. Syst. Evol. Microbiol.">
        <title>Mesosutterella multiformis gen. nov., sp. nov., a member of the family Sutterellaceae and Sutterella megalosphaeroides sp. nov., isolated from human faeces.</title>
        <authorList>
            <person name="Sakamoto M."/>
            <person name="Ikeyama N."/>
            <person name="Kunihiro T."/>
            <person name="Iino T."/>
            <person name="Yuki M."/>
            <person name="Ohkuma M."/>
        </authorList>
    </citation>
    <scope>NUCLEOTIDE SEQUENCE [LARGE SCALE GENOMIC DNA]</scope>
    <source>
        <strain evidence="4 5">4NBBH2</strain>
    </source>
</reference>
<dbReference type="PANTHER" id="PTHR11014:SF122">
    <property type="entry name" value="AMIDOHYDROLASE AMHX"/>
    <property type="match status" value="1"/>
</dbReference>
<feature type="binding site" evidence="2">
    <location>
        <position position="145"/>
    </location>
    <ligand>
        <name>Mn(2+)</name>
        <dbReference type="ChEBI" id="CHEBI:29035"/>
        <label>2</label>
    </ligand>
</feature>
<dbReference type="InterPro" id="IPR011650">
    <property type="entry name" value="Peptidase_M20_dimer"/>
</dbReference>
<dbReference type="InterPro" id="IPR036264">
    <property type="entry name" value="Bact_exopeptidase_dim_dom"/>
</dbReference>
<dbReference type="Pfam" id="PF01546">
    <property type="entry name" value="Peptidase_M20"/>
    <property type="match status" value="1"/>
</dbReference>
<evidence type="ECO:0000313" key="5">
    <source>
        <dbReference type="Proteomes" id="UP000266091"/>
    </source>
</evidence>
<dbReference type="GO" id="GO:0016787">
    <property type="term" value="F:hydrolase activity"/>
    <property type="evidence" value="ECO:0007669"/>
    <property type="project" value="UniProtKB-KW"/>
</dbReference>
<dbReference type="InterPro" id="IPR017439">
    <property type="entry name" value="Amidohydrolase"/>
</dbReference>
<dbReference type="EMBL" id="BGZJ01000001">
    <property type="protein sequence ID" value="GBO92694.1"/>
    <property type="molecule type" value="Genomic_DNA"/>
</dbReference>
<dbReference type="GO" id="GO:0046872">
    <property type="term" value="F:metal ion binding"/>
    <property type="evidence" value="ECO:0007669"/>
    <property type="project" value="UniProtKB-KW"/>
</dbReference>
<feature type="domain" description="Peptidase M20 dimerisation" evidence="3">
    <location>
        <begin position="169"/>
        <end position="260"/>
    </location>
</feature>